<dbReference type="AlphaFoldDB" id="N4WEE4"/>
<protein>
    <recommendedName>
        <fullName evidence="4">DNA/RNA-binding domain-containing protein</fullName>
    </recommendedName>
</protein>
<dbReference type="Gene3D" id="1.25.40.10">
    <property type="entry name" value="Tetratricopeptide repeat domain"/>
    <property type="match status" value="1"/>
</dbReference>
<dbReference type="GO" id="GO:0000184">
    <property type="term" value="P:nuclear-transcribed mRNA catabolic process, nonsense-mediated decay"/>
    <property type="evidence" value="ECO:0007669"/>
    <property type="project" value="TreeGrafter"/>
</dbReference>
<evidence type="ECO:0000313" key="3">
    <source>
        <dbReference type="Proteomes" id="UP000012338"/>
    </source>
</evidence>
<gene>
    <name evidence="2" type="ORF">COCC4DRAFT_155264</name>
</gene>
<dbReference type="SUPFAM" id="SSF48452">
    <property type="entry name" value="TPR-like"/>
    <property type="match status" value="1"/>
</dbReference>
<keyword evidence="3" id="KW-1185">Reference proteome</keyword>
<sequence>VGRLYHHLAILARPDALQQIYYYSRSLTCVKRFAGARESIRTLLDPVVDHNAASLPHALPIDISFIKPHGLQFLGRSVKDDRASEEFLMAKAEFLDSLDNYIGRVTAEWKDRGVWVAVTNIAGWFDYGVDDNALRQAFLIQLSERAKNPPSTAPEEKSRTASAIEQQDPIKPSVTLSQIQKKLEQLAAQQTFKNAQLLSNATFALALRRLGDKNVLLHINIMLAFLTSLSSFSSCAYIFDLIKDTPWSDLVTFLNKLLETESQSHSQTNTSNSENINTLLSTALFPADDERPDELPLPEDYLTRGLIWAHGYFPENWFARERNEEERYLESASTTRNRISRVLRLGYAIAKQNRWISYDASTCSFSVITSAP</sequence>
<organism evidence="2 3">
    <name type="scientific">Cochliobolus heterostrophus (strain C4 / ATCC 48331 / race T)</name>
    <name type="common">Southern corn leaf blight fungus</name>
    <name type="synonym">Bipolaris maydis</name>
    <dbReference type="NCBI Taxonomy" id="665024"/>
    <lineage>
        <taxon>Eukaryota</taxon>
        <taxon>Fungi</taxon>
        <taxon>Dikarya</taxon>
        <taxon>Ascomycota</taxon>
        <taxon>Pezizomycotina</taxon>
        <taxon>Dothideomycetes</taxon>
        <taxon>Pleosporomycetidae</taxon>
        <taxon>Pleosporales</taxon>
        <taxon>Pleosporineae</taxon>
        <taxon>Pleosporaceae</taxon>
        <taxon>Bipolaris</taxon>
    </lineage>
</organism>
<dbReference type="InterPro" id="IPR011990">
    <property type="entry name" value="TPR-like_helical_dom_sf"/>
</dbReference>
<proteinExistence type="predicted"/>
<dbReference type="Proteomes" id="UP000012338">
    <property type="component" value="Unassembled WGS sequence"/>
</dbReference>
<evidence type="ECO:0008006" key="4">
    <source>
        <dbReference type="Google" id="ProtNLM"/>
    </source>
</evidence>
<reference evidence="3" key="2">
    <citation type="journal article" date="2013" name="PLoS Genet.">
        <title>Comparative genome structure, secondary metabolite, and effector coding capacity across Cochliobolus pathogens.</title>
        <authorList>
            <person name="Condon B.J."/>
            <person name="Leng Y."/>
            <person name="Wu D."/>
            <person name="Bushley K.E."/>
            <person name="Ohm R.A."/>
            <person name="Otillar R."/>
            <person name="Martin J."/>
            <person name="Schackwitz W."/>
            <person name="Grimwood J."/>
            <person name="MohdZainudin N."/>
            <person name="Xue C."/>
            <person name="Wang R."/>
            <person name="Manning V.A."/>
            <person name="Dhillon B."/>
            <person name="Tu Z.J."/>
            <person name="Steffenson B.J."/>
            <person name="Salamov A."/>
            <person name="Sun H."/>
            <person name="Lowry S."/>
            <person name="LaButti K."/>
            <person name="Han J."/>
            <person name="Copeland A."/>
            <person name="Lindquist E."/>
            <person name="Barry K."/>
            <person name="Schmutz J."/>
            <person name="Baker S.E."/>
            <person name="Ciuffetti L.M."/>
            <person name="Grigoriev I.V."/>
            <person name="Zhong S."/>
            <person name="Turgeon B.G."/>
        </authorList>
    </citation>
    <scope>NUCLEOTIDE SEQUENCE [LARGE SCALE GENOMIC DNA]</scope>
    <source>
        <strain evidence="3">C4 / ATCC 48331 / race T</strain>
    </source>
</reference>
<accession>N4WEE4</accession>
<dbReference type="GO" id="GO:0070034">
    <property type="term" value="F:telomerase RNA binding"/>
    <property type="evidence" value="ECO:0007669"/>
    <property type="project" value="TreeGrafter"/>
</dbReference>
<dbReference type="InterPro" id="IPR045153">
    <property type="entry name" value="Est1/Ebs1-like"/>
</dbReference>
<dbReference type="GO" id="GO:0042162">
    <property type="term" value="F:telomeric DNA binding"/>
    <property type="evidence" value="ECO:0007669"/>
    <property type="project" value="TreeGrafter"/>
</dbReference>
<name>N4WEE4_COCH4</name>
<dbReference type="OrthoDB" id="2017974at2759"/>
<dbReference type="GeneID" id="25839346"/>
<evidence type="ECO:0000256" key="1">
    <source>
        <dbReference type="SAM" id="MobiDB-lite"/>
    </source>
</evidence>
<feature type="non-terminal residue" evidence="2">
    <location>
        <position position="1"/>
    </location>
</feature>
<feature type="region of interest" description="Disordered" evidence="1">
    <location>
        <begin position="146"/>
        <end position="166"/>
    </location>
</feature>
<dbReference type="PANTHER" id="PTHR15696:SF0">
    <property type="entry name" value="TELOMERASE-BINDING PROTEIN EST1A"/>
    <property type="match status" value="1"/>
</dbReference>
<evidence type="ECO:0000313" key="2">
    <source>
        <dbReference type="EMBL" id="ENH98638.1"/>
    </source>
</evidence>
<dbReference type="GO" id="GO:0005697">
    <property type="term" value="C:telomerase holoenzyme complex"/>
    <property type="evidence" value="ECO:0007669"/>
    <property type="project" value="TreeGrafter"/>
</dbReference>
<reference evidence="2 3" key="1">
    <citation type="journal article" date="2012" name="PLoS Pathog.">
        <title>Diverse lifestyles and strategies of plant pathogenesis encoded in the genomes of eighteen Dothideomycetes fungi.</title>
        <authorList>
            <person name="Ohm R.A."/>
            <person name="Feau N."/>
            <person name="Henrissat B."/>
            <person name="Schoch C.L."/>
            <person name="Horwitz B.A."/>
            <person name="Barry K.W."/>
            <person name="Condon B.J."/>
            <person name="Copeland A.C."/>
            <person name="Dhillon B."/>
            <person name="Glaser F."/>
            <person name="Hesse C.N."/>
            <person name="Kosti I."/>
            <person name="LaButti K."/>
            <person name="Lindquist E.A."/>
            <person name="Lucas S."/>
            <person name="Salamov A.A."/>
            <person name="Bradshaw R.E."/>
            <person name="Ciuffetti L."/>
            <person name="Hamelin R.C."/>
            <person name="Kema G.H.J."/>
            <person name="Lawrence C."/>
            <person name="Scott J.A."/>
            <person name="Spatafora J.W."/>
            <person name="Turgeon B.G."/>
            <person name="de Wit P.J.G.M."/>
            <person name="Zhong S."/>
            <person name="Goodwin S.B."/>
            <person name="Grigoriev I.V."/>
        </authorList>
    </citation>
    <scope>NUCLEOTIDE SEQUENCE [LARGE SCALE GENOMIC DNA]</scope>
    <source>
        <strain evidence="3">C4 / ATCC 48331 / race T</strain>
    </source>
</reference>
<dbReference type="PANTHER" id="PTHR15696">
    <property type="entry name" value="SMG-7 SUPPRESSOR WITH MORPHOLOGICAL EFFECT ON GENITALIA PROTEIN 7"/>
    <property type="match status" value="1"/>
</dbReference>
<dbReference type="HOGENOM" id="CLU_010014_4_0_1"/>
<dbReference type="EMBL" id="KB733514">
    <property type="protein sequence ID" value="ENH98638.1"/>
    <property type="molecule type" value="Genomic_DNA"/>
</dbReference>